<dbReference type="EMBL" id="LT559118">
    <property type="protein sequence ID" value="SBO96707.1"/>
    <property type="molecule type" value="Genomic_DNA"/>
</dbReference>
<reference evidence="1" key="1">
    <citation type="submission" date="2016-04" db="EMBL/GenBank/DDBJ databases">
        <authorList>
            <person name="Evans L.H."/>
            <person name="Alamgir A."/>
            <person name="Owens N."/>
            <person name="Weber N.D."/>
            <person name="Virtaneva K."/>
            <person name="Barbian K."/>
            <person name="Babar A."/>
            <person name="Rosenke K."/>
        </authorList>
    </citation>
    <scope>NUCLEOTIDE SEQUENCE</scope>
    <source>
        <strain evidence="1">Nono1</strain>
    </source>
</reference>
<dbReference type="AlphaFoldDB" id="A0A1M4ECJ9"/>
<evidence type="ECO:0000313" key="1">
    <source>
        <dbReference type="EMBL" id="SBO96707.1"/>
    </source>
</evidence>
<proteinExistence type="predicted"/>
<protein>
    <submittedName>
        <fullName evidence="1">Putative transposase</fullName>
    </submittedName>
</protein>
<organism evidence="1">
    <name type="scientific">Nonomuraea gerenzanensis</name>
    <dbReference type="NCBI Taxonomy" id="93944"/>
    <lineage>
        <taxon>Bacteria</taxon>
        <taxon>Bacillati</taxon>
        <taxon>Actinomycetota</taxon>
        <taxon>Actinomycetes</taxon>
        <taxon>Streptosporangiales</taxon>
        <taxon>Streptosporangiaceae</taxon>
        <taxon>Nonomuraea</taxon>
    </lineage>
</organism>
<dbReference type="RefSeq" id="WP_225265515.1">
    <property type="nucleotide sequence ID" value="NZ_CP084058.1"/>
</dbReference>
<gene>
    <name evidence="1" type="ORF">BN4615_P6223</name>
</gene>
<sequence length="60" mass="6303">MSTLAEQIDGGIAVDIRRDTLAAAAVRALGAVLAHAEVATDADGYLELLEFARRQVPGPR</sequence>
<name>A0A1M4ECJ9_9ACTN</name>
<accession>A0A1M4ECJ9</accession>